<name>A0A8S9V4I0_PHYIN</name>
<accession>A0A8S9V4I0</accession>
<evidence type="ECO:0000313" key="3">
    <source>
        <dbReference type="Proteomes" id="UP000704712"/>
    </source>
</evidence>
<reference evidence="2" key="1">
    <citation type="submission" date="2020-03" db="EMBL/GenBank/DDBJ databases">
        <title>Hybrid Assembly of Korean Phytophthora infestans isolates.</title>
        <authorList>
            <person name="Prokchorchik M."/>
            <person name="Lee Y."/>
            <person name="Seo J."/>
            <person name="Cho J.-H."/>
            <person name="Park Y.-E."/>
            <person name="Jang D.-C."/>
            <person name="Im J.-S."/>
            <person name="Choi J.-G."/>
            <person name="Park H.-J."/>
            <person name="Lee G.-B."/>
            <person name="Lee Y.-G."/>
            <person name="Hong S.-Y."/>
            <person name="Cho K."/>
            <person name="Sohn K.H."/>
        </authorList>
    </citation>
    <scope>NUCLEOTIDE SEQUENCE</scope>
    <source>
        <strain evidence="2">KR_2_A2</strain>
    </source>
</reference>
<comment type="caution">
    <text evidence="2">The sequence shown here is derived from an EMBL/GenBank/DDBJ whole genome shotgun (WGS) entry which is preliminary data.</text>
</comment>
<dbReference type="Proteomes" id="UP000704712">
    <property type="component" value="Unassembled WGS sequence"/>
</dbReference>
<evidence type="ECO:0000256" key="1">
    <source>
        <dbReference type="SAM" id="MobiDB-lite"/>
    </source>
</evidence>
<dbReference type="InterPro" id="IPR038765">
    <property type="entry name" value="Papain-like_cys_pep_sf"/>
</dbReference>
<evidence type="ECO:0008006" key="4">
    <source>
        <dbReference type="Google" id="ProtNLM"/>
    </source>
</evidence>
<dbReference type="SUPFAM" id="SSF54001">
    <property type="entry name" value="Cysteine proteinases"/>
    <property type="match status" value="1"/>
</dbReference>
<feature type="region of interest" description="Disordered" evidence="1">
    <location>
        <begin position="72"/>
        <end position="93"/>
    </location>
</feature>
<dbReference type="AlphaFoldDB" id="A0A8S9V4I0"/>
<proteinExistence type="predicted"/>
<protein>
    <recommendedName>
        <fullName evidence="4">Ubiquitin-like protease family profile domain-containing protein</fullName>
    </recommendedName>
</protein>
<sequence>MADVELEIQDVEWVFSPQQPDGSSCGVLAIAQCYNYLTGNTTQQSYDVTKHDIKVMRLRILWAIMHLSKEQPISESDVTTTSKTLQKLQKELE</sequence>
<dbReference type="EMBL" id="JAACNO010000648">
    <property type="protein sequence ID" value="KAF4146109.1"/>
    <property type="molecule type" value="Genomic_DNA"/>
</dbReference>
<dbReference type="Gene3D" id="3.40.395.10">
    <property type="entry name" value="Adenoviral Proteinase, Chain A"/>
    <property type="match status" value="1"/>
</dbReference>
<evidence type="ECO:0000313" key="2">
    <source>
        <dbReference type="EMBL" id="KAF4146109.1"/>
    </source>
</evidence>
<gene>
    <name evidence="2" type="ORF">GN958_ATG04775</name>
</gene>
<organism evidence="2 3">
    <name type="scientific">Phytophthora infestans</name>
    <name type="common">Potato late blight agent</name>
    <name type="synonym">Botrytis infestans</name>
    <dbReference type="NCBI Taxonomy" id="4787"/>
    <lineage>
        <taxon>Eukaryota</taxon>
        <taxon>Sar</taxon>
        <taxon>Stramenopiles</taxon>
        <taxon>Oomycota</taxon>
        <taxon>Peronosporomycetes</taxon>
        <taxon>Peronosporales</taxon>
        <taxon>Peronosporaceae</taxon>
        <taxon>Phytophthora</taxon>
    </lineage>
</organism>